<dbReference type="Pfam" id="PF11376">
    <property type="entry name" value="DUF3179"/>
    <property type="match status" value="1"/>
</dbReference>
<keyword evidence="1" id="KW-0472">Membrane</keyword>
<protein>
    <submittedName>
        <fullName evidence="2">DUF3179 domain-containing (Seleno)protein</fullName>
    </submittedName>
</protein>
<evidence type="ECO:0000313" key="2">
    <source>
        <dbReference type="EMBL" id="MFD2522344.1"/>
    </source>
</evidence>
<proteinExistence type="predicted"/>
<feature type="transmembrane region" description="Helical" evidence="1">
    <location>
        <begin position="49"/>
        <end position="66"/>
    </location>
</feature>
<organism evidence="2 3">
    <name type="scientific">Emticicia soli</name>
    <dbReference type="NCBI Taxonomy" id="2027878"/>
    <lineage>
        <taxon>Bacteria</taxon>
        <taxon>Pseudomonadati</taxon>
        <taxon>Bacteroidota</taxon>
        <taxon>Cytophagia</taxon>
        <taxon>Cytophagales</taxon>
        <taxon>Leadbetterellaceae</taxon>
        <taxon>Emticicia</taxon>
    </lineage>
</organism>
<keyword evidence="1" id="KW-1133">Transmembrane helix</keyword>
<evidence type="ECO:0000313" key="3">
    <source>
        <dbReference type="Proteomes" id="UP001597510"/>
    </source>
</evidence>
<dbReference type="EMBL" id="JBHULC010000018">
    <property type="protein sequence ID" value="MFD2522344.1"/>
    <property type="molecule type" value="Genomic_DNA"/>
</dbReference>
<comment type="caution">
    <text evidence="2">The sequence shown here is derived from an EMBL/GenBank/DDBJ whole genome shotgun (WGS) entry which is preliminary data.</text>
</comment>
<keyword evidence="1" id="KW-0812">Transmembrane</keyword>
<dbReference type="RefSeq" id="WP_340234555.1">
    <property type="nucleotide sequence ID" value="NZ_JBBEWC010000002.1"/>
</dbReference>
<evidence type="ECO:0000256" key="1">
    <source>
        <dbReference type="SAM" id="Phobius"/>
    </source>
</evidence>
<sequence>MTAKLRKRLFWIGAIGLILPALLQAYLLMPFPGSQDLEAIKLTYYLEKIILPSRIIGLLLLAYPVWSYVTQGTVKQKILVGVIVLLAGGLYYFTDMAYRAEVMFKEPEKIQFATQKDNKIPDSLLVMTVVNGGVAKAYPVKFVGYHHKIQDNVGDKAVLVTYCTMCRTGLVFDPIVDGKKQTFRLVGARHYNAVIEDADTKSWWYQATGDAVVGKQAGKQLTIVPSEQITLKSFFDKYPEGLVFQADDNFTEEYDVLKNYDRHQRKDADSLKNPDKVWDKSWVIGVSLDNKNKAYIWNNVVKLTTLNDKIGNTPIAIVVEPDNHSYHVFTRTVDGKILNFVQDPSGFRDRETNSLWNWKGESIDGELKGKTLKTVQSYQEYLRAWKQFHQPTEIWP</sequence>
<reference evidence="3" key="1">
    <citation type="journal article" date="2019" name="Int. J. Syst. Evol. Microbiol.">
        <title>The Global Catalogue of Microorganisms (GCM) 10K type strain sequencing project: providing services to taxonomists for standard genome sequencing and annotation.</title>
        <authorList>
            <consortium name="The Broad Institute Genomics Platform"/>
            <consortium name="The Broad Institute Genome Sequencing Center for Infectious Disease"/>
            <person name="Wu L."/>
            <person name="Ma J."/>
        </authorList>
    </citation>
    <scope>NUCLEOTIDE SEQUENCE [LARGE SCALE GENOMIC DNA]</scope>
    <source>
        <strain evidence="3">KCTC 52344</strain>
    </source>
</reference>
<dbReference type="Proteomes" id="UP001597510">
    <property type="component" value="Unassembled WGS sequence"/>
</dbReference>
<accession>A0ABW5J8I6</accession>
<keyword evidence="3" id="KW-1185">Reference proteome</keyword>
<name>A0ABW5J8I6_9BACT</name>
<dbReference type="InterPro" id="IPR021516">
    <property type="entry name" value="DUF3179"/>
</dbReference>
<gene>
    <name evidence="2" type="ORF">ACFSR2_15715</name>
</gene>
<feature type="transmembrane region" description="Helical" evidence="1">
    <location>
        <begin position="78"/>
        <end position="94"/>
    </location>
</feature>
<feature type="transmembrane region" description="Helical" evidence="1">
    <location>
        <begin position="9"/>
        <end position="29"/>
    </location>
</feature>